<comment type="caution">
    <text evidence="1">The sequence shown here is derived from an EMBL/GenBank/DDBJ whole genome shotgun (WGS) entry which is preliminary data.</text>
</comment>
<dbReference type="Proteomes" id="UP000176253">
    <property type="component" value="Unassembled WGS sequence"/>
</dbReference>
<reference evidence="1 2" key="1">
    <citation type="journal article" date="2016" name="Nat. Commun.">
        <title>Thousands of microbial genomes shed light on interconnected biogeochemical processes in an aquifer system.</title>
        <authorList>
            <person name="Anantharaman K."/>
            <person name="Brown C.T."/>
            <person name="Hug L.A."/>
            <person name="Sharon I."/>
            <person name="Castelle C.J."/>
            <person name="Probst A.J."/>
            <person name="Thomas B.C."/>
            <person name="Singh A."/>
            <person name="Wilkins M.J."/>
            <person name="Karaoz U."/>
            <person name="Brodie E.L."/>
            <person name="Williams K.H."/>
            <person name="Hubbard S.S."/>
            <person name="Banfield J.F."/>
        </authorList>
    </citation>
    <scope>NUCLEOTIDE SEQUENCE [LARGE SCALE GENOMIC DNA]</scope>
</reference>
<dbReference type="AlphaFoldDB" id="A0A1F5ZUH8"/>
<name>A0A1F5ZUH8_9BACT</name>
<evidence type="ECO:0000313" key="1">
    <source>
        <dbReference type="EMBL" id="OGG15782.1"/>
    </source>
</evidence>
<gene>
    <name evidence="1" type="ORF">A3D78_04745</name>
</gene>
<sequence>MKKDVILALLVGFAIGSTLAVLAVKLPIVLDKQEKPKEEISQTKSEPSVIKNLKKTSLNISQPSDQAILTKDNTTLKGNTDPSTALIIESPLESIVVEPDENGSFQASLKLTEGGNPIYVTTINESGEPETKTLTLFYTTEKL</sequence>
<dbReference type="InterPro" id="IPR013783">
    <property type="entry name" value="Ig-like_fold"/>
</dbReference>
<evidence type="ECO:0008006" key="3">
    <source>
        <dbReference type="Google" id="ProtNLM"/>
    </source>
</evidence>
<dbReference type="Gene3D" id="2.60.40.10">
    <property type="entry name" value="Immunoglobulins"/>
    <property type="match status" value="1"/>
</dbReference>
<protein>
    <recommendedName>
        <fullName evidence="3">Bacterial Ig domain-containing protein</fullName>
    </recommendedName>
</protein>
<dbReference type="EMBL" id="MFJM01000072">
    <property type="protein sequence ID" value="OGG15782.1"/>
    <property type="molecule type" value="Genomic_DNA"/>
</dbReference>
<proteinExistence type="predicted"/>
<evidence type="ECO:0000313" key="2">
    <source>
        <dbReference type="Proteomes" id="UP000176253"/>
    </source>
</evidence>
<organism evidence="1 2">
    <name type="scientific">Candidatus Gottesmanbacteria bacterium RIFCSPHIGHO2_02_FULL_39_14</name>
    <dbReference type="NCBI Taxonomy" id="1798383"/>
    <lineage>
        <taxon>Bacteria</taxon>
        <taxon>Candidatus Gottesmaniibacteriota</taxon>
    </lineage>
</organism>
<dbReference type="STRING" id="1798383.A3D78_04745"/>
<accession>A0A1F5ZUH8</accession>